<dbReference type="InterPro" id="IPR024344">
    <property type="entry name" value="MDMPI_metal-binding"/>
</dbReference>
<evidence type="ECO:0000313" key="2">
    <source>
        <dbReference type="EMBL" id="KTR86424.1"/>
    </source>
</evidence>
<evidence type="ECO:0000259" key="1">
    <source>
        <dbReference type="Pfam" id="PF11716"/>
    </source>
</evidence>
<dbReference type="NCBIfam" id="TIGR03083">
    <property type="entry name" value="maleylpyruvate isomerase family mycothiol-dependent enzyme"/>
    <property type="match status" value="1"/>
</dbReference>
<dbReference type="GO" id="GO:0046872">
    <property type="term" value="F:metal ion binding"/>
    <property type="evidence" value="ECO:0007669"/>
    <property type="project" value="InterPro"/>
</dbReference>
<proteinExistence type="predicted"/>
<dbReference type="Gene3D" id="1.20.120.450">
    <property type="entry name" value="dinb family like domain"/>
    <property type="match status" value="1"/>
</dbReference>
<sequence length="210" mass="22725">MQRDAYETLVRAERAGLERRLCELTEEQWQATSLCDGWTVEEVVAHLTAAARTGTAAWLLSIVRSGFDAAKHNDRMIERYRGADATGTLARFRDAVPSRITPTRDYAAFLGEVVVHGQDIAQPLGIPLDPDPQSVLEIARFFSTRDFAVNSKKMVRGVSLEASDADFANGAGPAVRGPILALVMVMAGRRAFLPQLSGDGVGVLAGRLSV</sequence>
<dbReference type="EMBL" id="LDRK01000022">
    <property type="protein sequence ID" value="KTR86424.1"/>
    <property type="molecule type" value="Genomic_DNA"/>
</dbReference>
<accession>A0A147EPG1</accession>
<protein>
    <submittedName>
        <fullName evidence="2">Actinobacterial protein</fullName>
    </submittedName>
</protein>
<name>A0A147EPG1_9MICO</name>
<dbReference type="PATRIC" id="fig|1079994.3.peg.1079"/>
<dbReference type="InterPro" id="IPR034660">
    <property type="entry name" value="DinB/YfiT-like"/>
</dbReference>
<dbReference type="Pfam" id="PF11716">
    <property type="entry name" value="MDMPI_N"/>
    <property type="match status" value="1"/>
</dbReference>
<dbReference type="RefSeq" id="WP_058593482.1">
    <property type="nucleotide sequence ID" value="NZ_LDRK01000022.1"/>
</dbReference>
<keyword evidence="3" id="KW-1185">Reference proteome</keyword>
<dbReference type="AlphaFoldDB" id="A0A147EPG1"/>
<dbReference type="SUPFAM" id="SSF109854">
    <property type="entry name" value="DinB/YfiT-like putative metalloenzymes"/>
    <property type="match status" value="1"/>
</dbReference>
<comment type="caution">
    <text evidence="2">The sequence shown here is derived from an EMBL/GenBank/DDBJ whole genome shotgun (WGS) entry which is preliminary data.</text>
</comment>
<reference evidence="2 3" key="1">
    <citation type="journal article" date="2016" name="Front. Microbiol.">
        <title>Genomic Resource of Rice Seed Associated Bacteria.</title>
        <authorList>
            <person name="Midha S."/>
            <person name="Bansal K."/>
            <person name="Sharma S."/>
            <person name="Kumar N."/>
            <person name="Patil P.P."/>
            <person name="Chaudhry V."/>
            <person name="Patil P.B."/>
        </authorList>
    </citation>
    <scope>NUCLEOTIDE SEQUENCE [LARGE SCALE GENOMIC DNA]</scope>
    <source>
        <strain evidence="2 3">NS354</strain>
    </source>
</reference>
<feature type="domain" description="Mycothiol-dependent maleylpyruvate isomerase metal-binding" evidence="1">
    <location>
        <begin position="10"/>
        <end position="99"/>
    </location>
</feature>
<dbReference type="Proteomes" id="UP000070810">
    <property type="component" value="Unassembled WGS sequence"/>
</dbReference>
<organism evidence="2 3">
    <name type="scientific">Leucobacter chromiiresistens</name>
    <dbReference type="NCBI Taxonomy" id="1079994"/>
    <lineage>
        <taxon>Bacteria</taxon>
        <taxon>Bacillati</taxon>
        <taxon>Actinomycetota</taxon>
        <taxon>Actinomycetes</taxon>
        <taxon>Micrococcales</taxon>
        <taxon>Microbacteriaceae</taxon>
        <taxon>Leucobacter</taxon>
    </lineage>
</organism>
<dbReference type="InterPro" id="IPR017517">
    <property type="entry name" value="Maleyloyr_isom"/>
</dbReference>
<gene>
    <name evidence="2" type="ORF">NS354_04970</name>
</gene>
<evidence type="ECO:0000313" key="3">
    <source>
        <dbReference type="Proteomes" id="UP000070810"/>
    </source>
</evidence>
<dbReference type="OrthoDB" id="5178565at2"/>